<organism evidence="1">
    <name type="scientific">marine metagenome</name>
    <dbReference type="NCBI Taxonomy" id="408172"/>
    <lineage>
        <taxon>unclassified sequences</taxon>
        <taxon>metagenomes</taxon>
        <taxon>ecological metagenomes</taxon>
    </lineage>
</organism>
<protein>
    <submittedName>
        <fullName evidence="1">Uncharacterized protein</fullName>
    </submittedName>
</protein>
<reference evidence="1" key="1">
    <citation type="submission" date="2018-05" db="EMBL/GenBank/DDBJ databases">
        <authorList>
            <person name="Lanie J.A."/>
            <person name="Ng W.-L."/>
            <person name="Kazmierczak K.M."/>
            <person name="Andrzejewski T.M."/>
            <person name="Davidsen T.M."/>
            <person name="Wayne K.J."/>
            <person name="Tettelin H."/>
            <person name="Glass J.I."/>
            <person name="Rusch D."/>
            <person name="Podicherti R."/>
            <person name="Tsui H.-C.T."/>
            <person name="Winkler M.E."/>
        </authorList>
    </citation>
    <scope>NUCLEOTIDE SEQUENCE</scope>
</reference>
<proteinExistence type="predicted"/>
<accession>A0A382A1T1</accession>
<dbReference type="EMBL" id="UINC01023572">
    <property type="protein sequence ID" value="SVA95496.1"/>
    <property type="molecule type" value="Genomic_DNA"/>
</dbReference>
<gene>
    <name evidence="1" type="ORF">METZ01_LOCUS148350</name>
</gene>
<dbReference type="AlphaFoldDB" id="A0A382A1T1"/>
<sequence>MKFTIDLRFCKVTKSYWLCGHPCCQDDFDPTLYKPLPEELKS</sequence>
<name>A0A382A1T1_9ZZZZ</name>
<evidence type="ECO:0000313" key="1">
    <source>
        <dbReference type="EMBL" id="SVA95496.1"/>
    </source>
</evidence>